<evidence type="ECO:0000256" key="4">
    <source>
        <dbReference type="ARBA" id="ARBA00023212"/>
    </source>
</evidence>
<dbReference type="Gene3D" id="1.20.120.1900">
    <property type="entry name" value="Gamma-tubulin complex, C-terminal domain"/>
    <property type="match status" value="1"/>
</dbReference>
<feature type="domain" description="Gamma tubulin complex component C-terminal" evidence="6">
    <location>
        <begin position="408"/>
        <end position="761"/>
    </location>
</feature>
<dbReference type="InterPro" id="IPR007259">
    <property type="entry name" value="GCP"/>
</dbReference>
<evidence type="ECO:0000256" key="1">
    <source>
        <dbReference type="ARBA" id="ARBA00010337"/>
    </source>
</evidence>
<dbReference type="GO" id="GO:0031122">
    <property type="term" value="P:cytoplasmic microtubule organization"/>
    <property type="evidence" value="ECO:0007669"/>
    <property type="project" value="TreeGrafter"/>
</dbReference>
<evidence type="ECO:0000259" key="6">
    <source>
        <dbReference type="Pfam" id="PF04130"/>
    </source>
</evidence>
<dbReference type="Proteomes" id="UP000094112">
    <property type="component" value="Unassembled WGS sequence"/>
</dbReference>
<dbReference type="GeneID" id="30199876"/>
<evidence type="ECO:0000313" key="9">
    <source>
        <dbReference type="Proteomes" id="UP000094112"/>
    </source>
</evidence>
<dbReference type="AlphaFoldDB" id="A0A1E3P9U6"/>
<dbReference type="GO" id="GO:0000278">
    <property type="term" value="P:mitotic cell cycle"/>
    <property type="evidence" value="ECO:0007669"/>
    <property type="project" value="TreeGrafter"/>
</dbReference>
<dbReference type="OrthoDB" id="2192946at2759"/>
<dbReference type="Pfam" id="PF04130">
    <property type="entry name" value="GCP_C_terminal"/>
    <property type="match status" value="1"/>
</dbReference>
<organism evidence="8 9">
    <name type="scientific">Wickerhamomyces anomalus (strain ATCC 58044 / CBS 1984 / NCYC 433 / NRRL Y-366-8)</name>
    <name type="common">Yeast</name>
    <name type="synonym">Hansenula anomala</name>
    <dbReference type="NCBI Taxonomy" id="683960"/>
    <lineage>
        <taxon>Eukaryota</taxon>
        <taxon>Fungi</taxon>
        <taxon>Dikarya</taxon>
        <taxon>Ascomycota</taxon>
        <taxon>Saccharomycotina</taxon>
        <taxon>Saccharomycetes</taxon>
        <taxon>Phaffomycetales</taxon>
        <taxon>Wickerhamomycetaceae</taxon>
        <taxon>Wickerhamomyces</taxon>
    </lineage>
</organism>
<dbReference type="InterPro" id="IPR041470">
    <property type="entry name" value="GCP_N"/>
</dbReference>
<protein>
    <recommendedName>
        <fullName evidence="5">Spindle pole body component</fullName>
    </recommendedName>
</protein>
<dbReference type="InterPro" id="IPR040457">
    <property type="entry name" value="GCP_C"/>
</dbReference>
<dbReference type="GO" id="GO:0051321">
    <property type="term" value="P:meiotic cell cycle"/>
    <property type="evidence" value="ECO:0007669"/>
    <property type="project" value="TreeGrafter"/>
</dbReference>
<dbReference type="GO" id="GO:0007020">
    <property type="term" value="P:microtubule nucleation"/>
    <property type="evidence" value="ECO:0007669"/>
    <property type="project" value="InterPro"/>
</dbReference>
<proteinExistence type="inferred from homology"/>
<dbReference type="Pfam" id="PF17681">
    <property type="entry name" value="GCP_N_terminal"/>
    <property type="match status" value="1"/>
</dbReference>
<evidence type="ECO:0000259" key="7">
    <source>
        <dbReference type="Pfam" id="PF17681"/>
    </source>
</evidence>
<accession>A0A1E3P9U6</accession>
<comment type="similarity">
    <text evidence="1 5">Belongs to the TUBGCP family.</text>
</comment>
<dbReference type="STRING" id="683960.A0A1E3P9U6"/>
<evidence type="ECO:0000256" key="3">
    <source>
        <dbReference type="ARBA" id="ARBA00022701"/>
    </source>
</evidence>
<dbReference type="GO" id="GO:0005874">
    <property type="term" value="C:microtubule"/>
    <property type="evidence" value="ECO:0007669"/>
    <property type="project" value="UniProtKB-KW"/>
</dbReference>
<evidence type="ECO:0000313" key="8">
    <source>
        <dbReference type="EMBL" id="ODQ62138.1"/>
    </source>
</evidence>
<keyword evidence="3 5" id="KW-0493">Microtubule</keyword>
<name>A0A1E3P9U6_WICAA</name>
<keyword evidence="9" id="KW-1185">Reference proteome</keyword>
<evidence type="ECO:0000256" key="2">
    <source>
        <dbReference type="ARBA" id="ARBA00022490"/>
    </source>
</evidence>
<comment type="subcellular location">
    <subcellularLocation>
        <location evidence="5">Cytoplasm</location>
        <location evidence="5">Cytoskeleton</location>
        <location evidence="5">Microtubule organizing center</location>
    </subcellularLocation>
</comment>
<dbReference type="GO" id="GO:0044732">
    <property type="term" value="C:mitotic spindle pole body"/>
    <property type="evidence" value="ECO:0007669"/>
    <property type="project" value="TreeGrafter"/>
</dbReference>
<dbReference type="GO" id="GO:0051011">
    <property type="term" value="F:microtubule minus-end binding"/>
    <property type="evidence" value="ECO:0007669"/>
    <property type="project" value="TreeGrafter"/>
</dbReference>
<feature type="domain" description="Gamma tubulin complex component protein N-terminal" evidence="7">
    <location>
        <begin position="62"/>
        <end position="398"/>
    </location>
</feature>
<dbReference type="InterPro" id="IPR042241">
    <property type="entry name" value="GCP_C_sf"/>
</dbReference>
<dbReference type="PANTHER" id="PTHR19302:SF13">
    <property type="entry name" value="GAMMA-TUBULIN COMPLEX COMPONENT 2"/>
    <property type="match status" value="1"/>
</dbReference>
<dbReference type="GO" id="GO:0051225">
    <property type="term" value="P:spindle assembly"/>
    <property type="evidence" value="ECO:0007669"/>
    <property type="project" value="TreeGrafter"/>
</dbReference>
<reference evidence="8 9" key="1">
    <citation type="journal article" date="2016" name="Proc. Natl. Acad. Sci. U.S.A.">
        <title>Comparative genomics of biotechnologically important yeasts.</title>
        <authorList>
            <person name="Riley R."/>
            <person name="Haridas S."/>
            <person name="Wolfe K.H."/>
            <person name="Lopes M.R."/>
            <person name="Hittinger C.T."/>
            <person name="Goeker M."/>
            <person name="Salamov A.A."/>
            <person name="Wisecaver J.H."/>
            <person name="Long T.M."/>
            <person name="Calvey C.H."/>
            <person name="Aerts A.L."/>
            <person name="Barry K.W."/>
            <person name="Choi C."/>
            <person name="Clum A."/>
            <person name="Coughlan A.Y."/>
            <person name="Deshpande S."/>
            <person name="Douglass A.P."/>
            <person name="Hanson S.J."/>
            <person name="Klenk H.-P."/>
            <person name="LaButti K.M."/>
            <person name="Lapidus A."/>
            <person name="Lindquist E.A."/>
            <person name="Lipzen A.M."/>
            <person name="Meier-Kolthoff J.P."/>
            <person name="Ohm R.A."/>
            <person name="Otillar R.P."/>
            <person name="Pangilinan J.L."/>
            <person name="Peng Y."/>
            <person name="Rokas A."/>
            <person name="Rosa C.A."/>
            <person name="Scheuner C."/>
            <person name="Sibirny A.A."/>
            <person name="Slot J.C."/>
            <person name="Stielow J.B."/>
            <person name="Sun H."/>
            <person name="Kurtzman C.P."/>
            <person name="Blackwell M."/>
            <person name="Grigoriev I.V."/>
            <person name="Jeffries T.W."/>
        </authorList>
    </citation>
    <scope>NUCLEOTIDE SEQUENCE [LARGE SCALE GENOMIC DNA]</scope>
    <source>
        <strain evidence="9">ATCC 58044 / CBS 1984 / NCYC 433 / NRRL Y-366-8</strain>
    </source>
</reference>
<dbReference type="PANTHER" id="PTHR19302">
    <property type="entry name" value="GAMMA TUBULIN COMPLEX PROTEIN"/>
    <property type="match status" value="1"/>
</dbReference>
<keyword evidence="4 5" id="KW-0206">Cytoskeleton</keyword>
<keyword evidence="2 5" id="KW-0963">Cytoplasm</keyword>
<evidence type="ECO:0000256" key="5">
    <source>
        <dbReference type="RuleBase" id="RU363050"/>
    </source>
</evidence>
<dbReference type="GO" id="GO:0000930">
    <property type="term" value="C:gamma-tubulin complex"/>
    <property type="evidence" value="ECO:0007669"/>
    <property type="project" value="TreeGrafter"/>
</dbReference>
<dbReference type="EMBL" id="KV454208">
    <property type="protein sequence ID" value="ODQ62138.1"/>
    <property type="molecule type" value="Genomic_DNA"/>
</dbReference>
<sequence length="769" mass="90575">MFLYQLTNAWSQEKDSVVFLKDEPYLCSRLVNTQPLCAQHQKIKPFPLSDIKDIRIQEALIVKDLLYVLLGLEGSYIRYSEKYDPSIPRLRLLGPDYKINKHLDASLKDVTKRVVHLAKMYSALTSFTEFYNTDSYGKVIQSFVYEVRQFLKLYIRFLDNMEQNYKFNKGFNLRVFEQDLLTNITAKMTHLYEIVQTIYRMNTERGKISEESVFDNFIQNIRHDLKNTGSIDLLSDSSTHSVVKGGLVLQIVQERMDEYSGDLKSFEFLTHLLNNISRSYIDMLNDWITKGVIDDPNSEFFITTNLAHDFKLNSLNSERYWDSKFVIKKDGLPKQFQDPEIQLKVLLTGKYLNVLKECGVTLDSFTTEKVSSLNNNNLYLILEQAYLFANKLILDLFFRGYDFKQTLMNLQRYYMLNNSANISEFLTMSLHEFKKQSTHASLSRLKRVFGTVFGEKSDLVFQLINLVIEKEPIYNYLLEILKVEAIDAEKALSANNFDSIKNLISETLDVDKEANQESKSTENLRAINYFTIDVILPFPLNLIATRTVMIQYQLIFRHLMNLHYTDKQLDDTWFEINKNKIWKYKNFGTPLPKWITRVRSLHDRMKDFIKNYFGYLVNDIIEFNWKELMVKLDKVQDFEQLSQLIQSFLNTVLKSSILTTEKLIKIYGRLSQIINGYCNFLLSLRKVLILLDYDLFQKYNERLKGQEYDYNKNLERMERLNSYLNEYLDSFSQHLNGFIEGLRYYGELESSDFLVLASRLEHSFPSTDK</sequence>
<dbReference type="GO" id="GO:0043015">
    <property type="term" value="F:gamma-tubulin binding"/>
    <property type="evidence" value="ECO:0007669"/>
    <property type="project" value="InterPro"/>
</dbReference>
<dbReference type="RefSeq" id="XP_019041345.1">
    <property type="nucleotide sequence ID" value="XM_019182630.1"/>
</dbReference>
<dbReference type="GO" id="GO:0000922">
    <property type="term" value="C:spindle pole"/>
    <property type="evidence" value="ECO:0007669"/>
    <property type="project" value="InterPro"/>
</dbReference>
<gene>
    <name evidence="8" type="ORF">WICANDRAFT_49417</name>
</gene>